<proteinExistence type="predicted"/>
<organism evidence="1 2">
    <name type="scientific">Ophiophagus hannah</name>
    <name type="common">King cobra</name>
    <name type="synonym">Naja hannah</name>
    <dbReference type="NCBI Taxonomy" id="8665"/>
    <lineage>
        <taxon>Eukaryota</taxon>
        <taxon>Metazoa</taxon>
        <taxon>Chordata</taxon>
        <taxon>Craniata</taxon>
        <taxon>Vertebrata</taxon>
        <taxon>Euteleostomi</taxon>
        <taxon>Lepidosauria</taxon>
        <taxon>Squamata</taxon>
        <taxon>Bifurcata</taxon>
        <taxon>Unidentata</taxon>
        <taxon>Episquamata</taxon>
        <taxon>Toxicofera</taxon>
        <taxon>Serpentes</taxon>
        <taxon>Colubroidea</taxon>
        <taxon>Elapidae</taxon>
        <taxon>Elapinae</taxon>
        <taxon>Ophiophagus</taxon>
    </lineage>
</organism>
<dbReference type="AlphaFoldDB" id="V8PGA8"/>
<evidence type="ECO:0000313" key="2">
    <source>
        <dbReference type="Proteomes" id="UP000018936"/>
    </source>
</evidence>
<comment type="caution">
    <text evidence="1">The sequence shown here is derived from an EMBL/GenBank/DDBJ whole genome shotgun (WGS) entry which is preliminary data.</text>
</comment>
<gene>
    <name evidence="1" type="ORF">L345_01103</name>
</gene>
<evidence type="ECO:0000313" key="1">
    <source>
        <dbReference type="EMBL" id="ETE73038.1"/>
    </source>
</evidence>
<sequence>MALGRWKKQDTRSHFRSEKLFPAPRLGFLALASRDQVDGRPLAPDLATLQERDFCSDLEQPQVQRSRAAIGFGAGTAALLFLDGKNCFSESTLRMLNSSINKSWKLHK</sequence>
<keyword evidence="2" id="KW-1185">Reference proteome</keyword>
<protein>
    <submittedName>
        <fullName evidence="1">Uncharacterized protein</fullName>
    </submittedName>
</protein>
<dbReference type="EMBL" id="AZIM01000142">
    <property type="protein sequence ID" value="ETE73038.1"/>
    <property type="molecule type" value="Genomic_DNA"/>
</dbReference>
<dbReference type="Proteomes" id="UP000018936">
    <property type="component" value="Unassembled WGS sequence"/>
</dbReference>
<accession>V8PGA8</accession>
<reference evidence="1 2" key="1">
    <citation type="journal article" date="2013" name="Proc. Natl. Acad. Sci. U.S.A.">
        <title>The king cobra genome reveals dynamic gene evolution and adaptation in the snake venom system.</title>
        <authorList>
            <person name="Vonk F.J."/>
            <person name="Casewell N.R."/>
            <person name="Henkel C.V."/>
            <person name="Heimberg A.M."/>
            <person name="Jansen H.J."/>
            <person name="McCleary R.J."/>
            <person name="Kerkkamp H.M."/>
            <person name="Vos R.A."/>
            <person name="Guerreiro I."/>
            <person name="Calvete J.J."/>
            <person name="Wuster W."/>
            <person name="Woods A.E."/>
            <person name="Logan J.M."/>
            <person name="Harrison R.A."/>
            <person name="Castoe T.A."/>
            <person name="de Koning A.P."/>
            <person name="Pollock D.D."/>
            <person name="Yandell M."/>
            <person name="Calderon D."/>
            <person name="Renjifo C."/>
            <person name="Currier R.B."/>
            <person name="Salgado D."/>
            <person name="Pla D."/>
            <person name="Sanz L."/>
            <person name="Hyder A.S."/>
            <person name="Ribeiro J.M."/>
            <person name="Arntzen J.W."/>
            <person name="van den Thillart G.E."/>
            <person name="Boetzer M."/>
            <person name="Pirovano W."/>
            <person name="Dirks R.P."/>
            <person name="Spaink H.P."/>
            <person name="Duboule D."/>
            <person name="McGlinn E."/>
            <person name="Kini R.M."/>
            <person name="Richardson M.K."/>
        </authorList>
    </citation>
    <scope>NUCLEOTIDE SEQUENCE</scope>
    <source>
        <tissue evidence="1">Blood</tissue>
    </source>
</reference>
<feature type="non-terminal residue" evidence="1">
    <location>
        <position position="1"/>
    </location>
</feature>
<name>V8PGA8_OPHHA</name>